<evidence type="ECO:0000313" key="3">
    <source>
        <dbReference type="Proteomes" id="UP000214720"/>
    </source>
</evidence>
<dbReference type="AlphaFoldDB" id="A0A226WQ24"/>
<sequence length="40" mass="4203">MPSVAPFGLLIPVLSLIGQGIGLLPAVIALFLYLQLPNRS</sequence>
<reference evidence="3" key="1">
    <citation type="submission" date="2017-01" db="EMBL/GenBank/DDBJ databases">
        <title>Genome Analysis of Deinococcus marmoris KOPRI26562.</title>
        <authorList>
            <person name="Kim J.H."/>
            <person name="Oh H.-M."/>
        </authorList>
    </citation>
    <scope>NUCLEOTIDE SEQUENCE [LARGE SCALE GENOMIC DNA]</scope>
    <source>
        <strain evidence="3">PAMC 26633</strain>
    </source>
</reference>
<organism evidence="2 3">
    <name type="scientific">Caballeronia sordidicola</name>
    <name type="common">Burkholderia sordidicola</name>
    <dbReference type="NCBI Taxonomy" id="196367"/>
    <lineage>
        <taxon>Bacteria</taxon>
        <taxon>Pseudomonadati</taxon>
        <taxon>Pseudomonadota</taxon>
        <taxon>Betaproteobacteria</taxon>
        <taxon>Burkholderiales</taxon>
        <taxon>Burkholderiaceae</taxon>
        <taxon>Caballeronia</taxon>
    </lineage>
</organism>
<keyword evidence="1" id="KW-0812">Transmembrane</keyword>
<feature type="transmembrane region" description="Helical" evidence="1">
    <location>
        <begin position="6"/>
        <end position="34"/>
    </location>
</feature>
<proteinExistence type="predicted"/>
<evidence type="ECO:0000313" key="2">
    <source>
        <dbReference type="EMBL" id="OXC73296.1"/>
    </source>
</evidence>
<protein>
    <submittedName>
        <fullName evidence="2">L-proline glycine betaine ABC transport system permease protein ProW</fullName>
    </submittedName>
</protein>
<accession>A0A226WQ24</accession>
<dbReference type="Proteomes" id="UP000214720">
    <property type="component" value="Unassembled WGS sequence"/>
</dbReference>
<keyword evidence="1" id="KW-1133">Transmembrane helix</keyword>
<keyword evidence="1" id="KW-0472">Membrane</keyword>
<evidence type="ECO:0000256" key="1">
    <source>
        <dbReference type="SAM" id="Phobius"/>
    </source>
</evidence>
<name>A0A226WQ24_CABSO</name>
<comment type="caution">
    <text evidence="2">The sequence shown here is derived from an EMBL/GenBank/DDBJ whole genome shotgun (WGS) entry which is preliminary data.</text>
</comment>
<dbReference type="EMBL" id="MTHB01000256">
    <property type="protein sequence ID" value="OXC73296.1"/>
    <property type="molecule type" value="Genomic_DNA"/>
</dbReference>
<gene>
    <name evidence="2" type="ORF">BSU04_38785</name>
</gene>